<evidence type="ECO:0000256" key="3">
    <source>
        <dbReference type="ARBA" id="ARBA00022679"/>
    </source>
</evidence>
<evidence type="ECO:0000313" key="9">
    <source>
        <dbReference type="EMBL" id="CAE6419573.1"/>
    </source>
</evidence>
<evidence type="ECO:0000256" key="1">
    <source>
        <dbReference type="ARBA" id="ARBA00005696"/>
    </source>
</evidence>
<dbReference type="InterPro" id="IPR007135">
    <property type="entry name" value="Atg3/Atg10"/>
</dbReference>
<comment type="caution">
    <text evidence="9">The sequence shown here is derived from an EMBL/GenBank/DDBJ whole genome shotgun (WGS) entry which is preliminary data.</text>
</comment>
<keyword evidence="5" id="KW-0813">Transport</keyword>
<organism evidence="9 10">
    <name type="scientific">Rhizoctonia solani</name>
    <dbReference type="NCBI Taxonomy" id="456999"/>
    <lineage>
        <taxon>Eukaryota</taxon>
        <taxon>Fungi</taxon>
        <taxon>Dikarya</taxon>
        <taxon>Basidiomycota</taxon>
        <taxon>Agaricomycotina</taxon>
        <taxon>Agaricomycetes</taxon>
        <taxon>Cantharellales</taxon>
        <taxon>Ceratobasidiaceae</taxon>
        <taxon>Rhizoctonia</taxon>
    </lineage>
</organism>
<dbReference type="GO" id="GO:0000045">
    <property type="term" value="P:autophagosome assembly"/>
    <property type="evidence" value="ECO:0007669"/>
    <property type="project" value="TreeGrafter"/>
</dbReference>
<comment type="similarity">
    <text evidence="1">Belongs to the ATG10 family.</text>
</comment>
<dbReference type="AlphaFoldDB" id="A0A8H3AD05"/>
<dbReference type="PANTHER" id="PTHR14957:SF1">
    <property type="entry name" value="UBIQUITIN-LIKE-CONJUGATING ENZYME ATG10"/>
    <property type="match status" value="1"/>
</dbReference>
<evidence type="ECO:0000256" key="2">
    <source>
        <dbReference type="ARBA" id="ARBA00021099"/>
    </source>
</evidence>
<evidence type="ECO:0000256" key="7">
    <source>
        <dbReference type="ARBA" id="ARBA00029833"/>
    </source>
</evidence>
<keyword evidence="4" id="KW-0833">Ubl conjugation pathway</keyword>
<dbReference type="GO" id="GO:0000422">
    <property type="term" value="P:autophagy of mitochondrion"/>
    <property type="evidence" value="ECO:0007669"/>
    <property type="project" value="TreeGrafter"/>
</dbReference>
<dbReference type="GO" id="GO:0032446">
    <property type="term" value="P:protein modification by small protein conjugation"/>
    <property type="evidence" value="ECO:0007669"/>
    <property type="project" value="TreeGrafter"/>
</dbReference>
<feature type="region of interest" description="Disordered" evidence="8">
    <location>
        <begin position="60"/>
        <end position="90"/>
    </location>
</feature>
<evidence type="ECO:0000313" key="10">
    <source>
        <dbReference type="Proteomes" id="UP000663846"/>
    </source>
</evidence>
<name>A0A8H3AD05_9AGAM</name>
<protein>
    <recommendedName>
        <fullName evidence="2">Ubiquitin-like-conjugating enzyme ATG10</fullName>
    </recommendedName>
    <alternativeName>
        <fullName evidence="7">Autophagy-related protein 10</fullName>
    </alternativeName>
</protein>
<dbReference type="GO" id="GO:0061651">
    <property type="term" value="F:Atg12 conjugating enzyme activity"/>
    <property type="evidence" value="ECO:0007669"/>
    <property type="project" value="TreeGrafter"/>
</dbReference>
<dbReference type="OrthoDB" id="437922at2759"/>
<dbReference type="PANTHER" id="PTHR14957">
    <property type="entry name" value="UBIQUITIN-LIKE-CONJUGATING ENZYME ATG10"/>
    <property type="match status" value="1"/>
</dbReference>
<keyword evidence="6" id="KW-0072">Autophagy</keyword>
<evidence type="ECO:0000256" key="8">
    <source>
        <dbReference type="SAM" id="MobiDB-lite"/>
    </source>
</evidence>
<dbReference type="Proteomes" id="UP000663846">
    <property type="component" value="Unassembled WGS sequence"/>
</dbReference>
<gene>
    <name evidence="9" type="ORF">RDB_LOCUS83649</name>
</gene>
<evidence type="ECO:0000256" key="5">
    <source>
        <dbReference type="ARBA" id="ARBA00022927"/>
    </source>
</evidence>
<evidence type="ECO:0000256" key="6">
    <source>
        <dbReference type="ARBA" id="ARBA00023006"/>
    </source>
</evidence>
<dbReference type="EMBL" id="CAJMWS010000320">
    <property type="protein sequence ID" value="CAE6419573.1"/>
    <property type="molecule type" value="Genomic_DNA"/>
</dbReference>
<dbReference type="Pfam" id="PF03987">
    <property type="entry name" value="Autophagy_act_C"/>
    <property type="match status" value="1"/>
</dbReference>
<reference evidence="9" key="1">
    <citation type="submission" date="2021-01" db="EMBL/GenBank/DDBJ databases">
        <authorList>
            <person name="Kaushik A."/>
        </authorList>
    </citation>
    <scope>NUCLEOTIDE SEQUENCE</scope>
    <source>
        <strain evidence="9">AG1-1C</strain>
    </source>
</reference>
<evidence type="ECO:0000256" key="4">
    <source>
        <dbReference type="ARBA" id="ARBA00022786"/>
    </source>
</evidence>
<accession>A0A8H3AD05</accession>
<dbReference type="GO" id="GO:0005829">
    <property type="term" value="C:cytosol"/>
    <property type="evidence" value="ECO:0007669"/>
    <property type="project" value="TreeGrafter"/>
</dbReference>
<proteinExistence type="inferred from homology"/>
<sequence length="234" mass="26507">MEPPATLSRDEFNRTCQVFLQEPSLASEGTISTHYAGFCYWSWAAHSLIPNWGYLSRTSSSKTSKNGEVGQDDNPFEDDDELVEDEDESCIPNNKHAVERVYFHESIVWHPTYMVPAYYFQAVDSGASPIPLTQVVNTDRFRGRALLDLAAEVVEHGIQPRETRNAQFPLLSQGDHPITGVPHWYLHPCETSSAVKEILTQTLDIPWDPSNPECLLRWLKAWLAVLTTAIDFNK</sequence>
<keyword evidence="5" id="KW-0653">Protein transport</keyword>
<keyword evidence="3" id="KW-0808">Transferase</keyword>
<feature type="compositionally biased region" description="Acidic residues" evidence="8">
    <location>
        <begin position="70"/>
        <end position="89"/>
    </location>
</feature>
<dbReference type="Gene3D" id="3.30.1460.50">
    <property type="match status" value="1"/>
</dbReference>
<dbReference type="GO" id="GO:0015031">
    <property type="term" value="P:protein transport"/>
    <property type="evidence" value="ECO:0007669"/>
    <property type="project" value="UniProtKB-KW"/>
</dbReference>